<feature type="transmembrane region" description="Helical" evidence="6">
    <location>
        <begin position="308"/>
        <end position="329"/>
    </location>
</feature>
<name>A0ABN1P8B0_9ACTN</name>
<comment type="caution">
    <text evidence="8">The sequence shown here is derived from an EMBL/GenBank/DDBJ whole genome shotgun (WGS) entry which is preliminary data.</text>
</comment>
<feature type="transmembrane region" description="Helical" evidence="6">
    <location>
        <begin position="359"/>
        <end position="382"/>
    </location>
</feature>
<gene>
    <name evidence="8" type="ORF">GCM10009575_021490</name>
</gene>
<evidence type="ECO:0000259" key="7">
    <source>
        <dbReference type="PROSITE" id="PS50850"/>
    </source>
</evidence>
<feature type="transmembrane region" description="Helical" evidence="6">
    <location>
        <begin position="336"/>
        <end position="353"/>
    </location>
</feature>
<evidence type="ECO:0000256" key="2">
    <source>
        <dbReference type="ARBA" id="ARBA00022692"/>
    </source>
</evidence>
<organism evidence="8 9">
    <name type="scientific">Streptomyces rhizosphaericus</name>
    <dbReference type="NCBI Taxonomy" id="114699"/>
    <lineage>
        <taxon>Bacteria</taxon>
        <taxon>Bacillati</taxon>
        <taxon>Actinomycetota</taxon>
        <taxon>Actinomycetes</taxon>
        <taxon>Kitasatosporales</taxon>
        <taxon>Streptomycetaceae</taxon>
        <taxon>Streptomyces</taxon>
        <taxon>Streptomyces violaceusniger group</taxon>
    </lineage>
</organism>
<dbReference type="InterPro" id="IPR036259">
    <property type="entry name" value="MFS_trans_sf"/>
</dbReference>
<comment type="subcellular location">
    <subcellularLocation>
        <location evidence="1">Cell membrane</location>
        <topology evidence="1">Multi-pass membrane protein</topology>
    </subcellularLocation>
</comment>
<sequence>MRHTGRGQAVLTDPACSRSCHPPLTGGKRPCANRAPARNLYQRSTILTLLTAESALPSPGPYRAIFAAPGAKEFSAAGFLGRMPLSMAGIGVVTMVSELTGRYGLAGALSATLALSAAVIGPQISRLVDRHGQRRVLRPATLMALAAVCGLLLSAHRGWPDWTLFVFAAASGCVPSVGSMVRARWAAIYGDSPRELHAAYAWESIVDEICFIVGPVISIGLSTSWFPEAGPLLAACFLAAGVFSLTAQRATEPVPHPRGHHTGGSALRSRGLQVLVATFMATGAIFGAIDVVTVAFAEDEGHKGAASLVLAVYAAGSCLAGAVFGVLRLSGPVSRRWLWGICAIAVSMIPLQLVGNLPFLAVALFVAGLAIAPTMVTTMALVERHVPRAHLTEGMTWVSTGLAVGVALGSSAAGWVVDAAGARAGYAVPAVAGALAAAVAFLGYRRLRPAPQREGSGADGRQDREDRTEQRVA</sequence>
<protein>
    <submittedName>
        <fullName evidence="8">MFS transporter</fullName>
    </submittedName>
</protein>
<keyword evidence="3 6" id="KW-1133">Transmembrane helix</keyword>
<dbReference type="InterPro" id="IPR011701">
    <property type="entry name" value="MFS"/>
</dbReference>
<dbReference type="PANTHER" id="PTHR23542">
    <property type="match status" value="1"/>
</dbReference>
<dbReference type="Proteomes" id="UP001500418">
    <property type="component" value="Unassembled WGS sequence"/>
</dbReference>
<feature type="region of interest" description="Disordered" evidence="5">
    <location>
        <begin position="450"/>
        <end position="473"/>
    </location>
</feature>
<keyword evidence="4 6" id="KW-0472">Membrane</keyword>
<feature type="domain" description="Major facilitator superfamily (MFS) profile" evidence="7">
    <location>
        <begin position="271"/>
        <end position="473"/>
    </location>
</feature>
<dbReference type="Gene3D" id="1.20.1250.20">
    <property type="entry name" value="MFS general substrate transporter like domains"/>
    <property type="match status" value="2"/>
</dbReference>
<evidence type="ECO:0000256" key="4">
    <source>
        <dbReference type="ARBA" id="ARBA00023136"/>
    </source>
</evidence>
<evidence type="ECO:0000256" key="1">
    <source>
        <dbReference type="ARBA" id="ARBA00004651"/>
    </source>
</evidence>
<feature type="transmembrane region" description="Helical" evidence="6">
    <location>
        <begin position="423"/>
        <end position="444"/>
    </location>
</feature>
<dbReference type="PROSITE" id="PS50850">
    <property type="entry name" value="MFS"/>
    <property type="match status" value="1"/>
</dbReference>
<feature type="transmembrane region" description="Helical" evidence="6">
    <location>
        <begin position="272"/>
        <end position="296"/>
    </location>
</feature>
<keyword evidence="2 6" id="KW-0812">Transmembrane</keyword>
<evidence type="ECO:0000313" key="8">
    <source>
        <dbReference type="EMBL" id="GAA0924407.1"/>
    </source>
</evidence>
<evidence type="ECO:0000256" key="3">
    <source>
        <dbReference type="ARBA" id="ARBA00022989"/>
    </source>
</evidence>
<dbReference type="PANTHER" id="PTHR23542:SF1">
    <property type="entry name" value="MAJOR FACILITATOR SUPERFAMILY (MFS) PROFILE DOMAIN-CONTAINING PROTEIN"/>
    <property type="match status" value="1"/>
</dbReference>
<accession>A0ABN1P8B0</accession>
<evidence type="ECO:0000256" key="5">
    <source>
        <dbReference type="SAM" id="MobiDB-lite"/>
    </source>
</evidence>
<dbReference type="InterPro" id="IPR020846">
    <property type="entry name" value="MFS_dom"/>
</dbReference>
<evidence type="ECO:0000313" key="9">
    <source>
        <dbReference type="Proteomes" id="UP001500418"/>
    </source>
</evidence>
<reference evidence="8 9" key="1">
    <citation type="journal article" date="2019" name="Int. J. Syst. Evol. Microbiol.">
        <title>The Global Catalogue of Microorganisms (GCM) 10K type strain sequencing project: providing services to taxonomists for standard genome sequencing and annotation.</title>
        <authorList>
            <consortium name="The Broad Institute Genomics Platform"/>
            <consortium name="The Broad Institute Genome Sequencing Center for Infectious Disease"/>
            <person name="Wu L."/>
            <person name="Ma J."/>
        </authorList>
    </citation>
    <scope>NUCLEOTIDE SEQUENCE [LARGE SCALE GENOMIC DNA]</scope>
    <source>
        <strain evidence="8 9">JCM 11444</strain>
    </source>
</reference>
<feature type="transmembrane region" description="Helical" evidence="6">
    <location>
        <begin position="162"/>
        <end position="185"/>
    </location>
</feature>
<dbReference type="SUPFAM" id="SSF103473">
    <property type="entry name" value="MFS general substrate transporter"/>
    <property type="match status" value="1"/>
</dbReference>
<feature type="transmembrane region" description="Helical" evidence="6">
    <location>
        <begin position="136"/>
        <end position="156"/>
    </location>
</feature>
<proteinExistence type="predicted"/>
<dbReference type="Pfam" id="PF07690">
    <property type="entry name" value="MFS_1"/>
    <property type="match status" value="1"/>
</dbReference>
<feature type="transmembrane region" description="Helical" evidence="6">
    <location>
        <begin position="394"/>
        <end position="417"/>
    </location>
</feature>
<keyword evidence="9" id="KW-1185">Reference proteome</keyword>
<feature type="compositionally biased region" description="Basic and acidic residues" evidence="5">
    <location>
        <begin position="460"/>
        <end position="473"/>
    </location>
</feature>
<evidence type="ECO:0000256" key="6">
    <source>
        <dbReference type="SAM" id="Phobius"/>
    </source>
</evidence>
<dbReference type="EMBL" id="BAAAID010000010">
    <property type="protein sequence ID" value="GAA0924407.1"/>
    <property type="molecule type" value="Genomic_DNA"/>
</dbReference>